<evidence type="ECO:0000313" key="3">
    <source>
        <dbReference type="Proteomes" id="UP000534286"/>
    </source>
</evidence>
<dbReference type="EMBL" id="JACHJU010000006">
    <property type="protein sequence ID" value="MBB4943898.1"/>
    <property type="molecule type" value="Genomic_DNA"/>
</dbReference>
<dbReference type="InterPro" id="IPR011990">
    <property type="entry name" value="TPR-like_helical_dom_sf"/>
</dbReference>
<dbReference type="SUPFAM" id="SSF52540">
    <property type="entry name" value="P-loop containing nucleoside triphosphate hydrolases"/>
    <property type="match status" value="1"/>
</dbReference>
<gene>
    <name evidence="2" type="ORF">FHR32_008299</name>
</gene>
<dbReference type="RefSeq" id="WP_184759794.1">
    <property type="nucleotide sequence ID" value="NZ_BAABEK010000062.1"/>
</dbReference>
<protein>
    <submittedName>
        <fullName evidence="2">Tetratricopeptide (TPR) repeat protein</fullName>
    </submittedName>
</protein>
<dbReference type="Proteomes" id="UP000534286">
    <property type="component" value="Unassembled WGS sequence"/>
</dbReference>
<dbReference type="InterPro" id="IPR027417">
    <property type="entry name" value="P-loop_NTPase"/>
</dbReference>
<proteinExistence type="predicted"/>
<feature type="region of interest" description="Disordered" evidence="1">
    <location>
        <begin position="609"/>
        <end position="628"/>
    </location>
</feature>
<dbReference type="AlphaFoldDB" id="A0A7W7S604"/>
<keyword evidence="3" id="KW-1185">Reference proteome</keyword>
<accession>A0A7W7S604</accession>
<organism evidence="2 3">
    <name type="scientific">Streptosporangium album</name>
    <dbReference type="NCBI Taxonomy" id="47479"/>
    <lineage>
        <taxon>Bacteria</taxon>
        <taxon>Bacillati</taxon>
        <taxon>Actinomycetota</taxon>
        <taxon>Actinomycetes</taxon>
        <taxon>Streptosporangiales</taxon>
        <taxon>Streptosporangiaceae</taxon>
        <taxon>Streptosporangium</taxon>
    </lineage>
</organism>
<dbReference type="SUPFAM" id="SSF48452">
    <property type="entry name" value="TPR-like"/>
    <property type="match status" value="1"/>
</dbReference>
<comment type="caution">
    <text evidence="2">The sequence shown here is derived from an EMBL/GenBank/DDBJ whole genome shotgun (WGS) entry which is preliminary data.</text>
</comment>
<name>A0A7W7S604_9ACTN</name>
<evidence type="ECO:0000256" key="1">
    <source>
        <dbReference type="SAM" id="MobiDB-lite"/>
    </source>
</evidence>
<evidence type="ECO:0000313" key="2">
    <source>
        <dbReference type="EMBL" id="MBB4943898.1"/>
    </source>
</evidence>
<dbReference type="Gene3D" id="1.25.40.10">
    <property type="entry name" value="Tetratricopeptide repeat domain"/>
    <property type="match status" value="1"/>
</dbReference>
<sequence length="786" mass="86367">MSSSPGRPSPKRPVLAGLRSALPGNRKELLDAALLFGPSVGAAVLLEMTFDLVLPAIPTGLTLSVSLLLLSARWLRRHKTSPSFPLESRRLPPRIEALIGRDREVREVADLALKSRLVVVRGVTGIGTSAVAVNAGWRVAPEPEQQHYADLRGQDRDEPENWQSVAERVLRTLGRPLGPIKDERVAAQEVSTTLHLSGRLLLLDNVARWDQVAWLPRHVPGSRIIVAGDLVVAADDLNDVEVVHVGILDAADGLELLRSRIEAEQMGVERLRDEPEAGDRLAKRFLRRPALVVGIGRWLTQNRKESIASLVDQLEAGPRDRVLQVLLDLQLRRVSQEARQLLGLLVYAPIAELGTDGVAALAGSSEDEAGQAMEELSRYGLAEMTRRRIRVVGAARAIVTSPDGKPGDAKPERWKAALQRLVKHFADRADLLADRLPQEEARGWFGLEDRALLQMLKMPEPAPQAAESLWRIADALEVWFALEQRHEERREAACALAKAAKKLRYPDAWATAELRLCLIALELGEPGRAREHFDEAARLQAGVESWPAQLHLARAATLLAAGDEFAAVEAALVQYGQALPGGDTTGQATRLINMAVLQIRRGQVSGFTGRKDGTAPQHGDAVPHESVPGTQDEAHRLYRDAVETLVQALEIARRSGDLRAEAHTLELLALVNRCLGRTHEASNGWEEAAELYDRARDTIGQARCQMHRAATLPEADHAEAAKLLWSAVERLPAMGVSTALAWLHLARVDPRNTREQREKGLAALAQWDEGAEPLQVTEIRRRLESL</sequence>
<reference evidence="2 3" key="1">
    <citation type="submission" date="2020-08" db="EMBL/GenBank/DDBJ databases">
        <title>Sequencing the genomes of 1000 actinobacteria strains.</title>
        <authorList>
            <person name="Klenk H.-P."/>
        </authorList>
    </citation>
    <scope>NUCLEOTIDE SEQUENCE [LARGE SCALE GENOMIC DNA]</scope>
    <source>
        <strain evidence="2 3">DSM 43023</strain>
    </source>
</reference>
<dbReference type="Gene3D" id="3.40.50.300">
    <property type="entry name" value="P-loop containing nucleotide triphosphate hydrolases"/>
    <property type="match status" value="1"/>
</dbReference>